<proteinExistence type="inferred from homology"/>
<dbReference type="Proteomes" id="UP000509303">
    <property type="component" value="Chromosome"/>
</dbReference>
<dbReference type="InterPro" id="IPR002491">
    <property type="entry name" value="ABC_transptr_periplasmic_BD"/>
</dbReference>
<evidence type="ECO:0000256" key="4">
    <source>
        <dbReference type="ARBA" id="ARBA00022729"/>
    </source>
</evidence>
<dbReference type="Gene3D" id="3.40.50.1980">
    <property type="entry name" value="Nitrogenase molybdenum iron protein domain"/>
    <property type="match status" value="2"/>
</dbReference>
<comment type="subcellular location">
    <subcellularLocation>
        <location evidence="1">Cell envelope</location>
    </subcellularLocation>
</comment>
<comment type="similarity">
    <text evidence="2">Belongs to the bacterial solute-binding protein 8 family.</text>
</comment>
<dbReference type="GO" id="GO:0030288">
    <property type="term" value="C:outer membrane-bounded periplasmic space"/>
    <property type="evidence" value="ECO:0007669"/>
    <property type="project" value="TreeGrafter"/>
</dbReference>
<keyword evidence="6" id="KW-1185">Reference proteome</keyword>
<evidence type="ECO:0000256" key="3">
    <source>
        <dbReference type="ARBA" id="ARBA00022448"/>
    </source>
</evidence>
<dbReference type="RefSeq" id="WP_176164588.1">
    <property type="nucleotide sequence ID" value="NZ_CP054929.1"/>
</dbReference>
<dbReference type="AlphaFoldDB" id="A0A7H8NHB5"/>
<dbReference type="InterPro" id="IPR051313">
    <property type="entry name" value="Bact_iron-sidero_bind"/>
</dbReference>
<dbReference type="SUPFAM" id="SSF53807">
    <property type="entry name" value="Helical backbone' metal receptor"/>
    <property type="match status" value="1"/>
</dbReference>
<gene>
    <name evidence="5" type="ORF">HUT08_28795</name>
</gene>
<dbReference type="GeneID" id="95460264"/>
<protein>
    <submittedName>
        <fullName evidence="5">Iron-siderophore ABC transporter substrate-binding protein</fullName>
    </submittedName>
</protein>
<organism evidence="5 6">
    <name type="scientific">Streptomyces buecherae</name>
    <dbReference type="NCBI Taxonomy" id="2763006"/>
    <lineage>
        <taxon>Bacteria</taxon>
        <taxon>Bacillati</taxon>
        <taxon>Actinomycetota</taxon>
        <taxon>Actinomycetes</taxon>
        <taxon>Kitasatosporales</taxon>
        <taxon>Streptomycetaceae</taxon>
        <taxon>Streptomyces</taxon>
    </lineage>
</organism>
<dbReference type="Pfam" id="PF01497">
    <property type="entry name" value="Peripla_BP_2"/>
    <property type="match status" value="1"/>
</dbReference>
<dbReference type="EMBL" id="CP054929">
    <property type="protein sequence ID" value="QKW52878.1"/>
    <property type="molecule type" value="Genomic_DNA"/>
</dbReference>
<keyword evidence="3" id="KW-0813">Transport</keyword>
<evidence type="ECO:0000313" key="5">
    <source>
        <dbReference type="EMBL" id="QKW52878.1"/>
    </source>
</evidence>
<evidence type="ECO:0000256" key="1">
    <source>
        <dbReference type="ARBA" id="ARBA00004196"/>
    </source>
</evidence>
<accession>A0A7H8NHB5</accession>
<dbReference type="PANTHER" id="PTHR30532">
    <property type="entry name" value="IRON III DICITRATE-BINDING PERIPLASMIC PROTEIN"/>
    <property type="match status" value="1"/>
</dbReference>
<reference evidence="5 6" key="1">
    <citation type="submission" date="2020-06" db="EMBL/GenBank/DDBJ databases">
        <title>Genome mining for natural products.</title>
        <authorList>
            <person name="Zhang B."/>
            <person name="Shi J."/>
            <person name="Ge H."/>
        </authorList>
    </citation>
    <scope>NUCLEOTIDE SEQUENCE [LARGE SCALE GENOMIC DNA]</scope>
    <source>
        <strain evidence="5 6">NA00687</strain>
    </source>
</reference>
<evidence type="ECO:0000256" key="2">
    <source>
        <dbReference type="ARBA" id="ARBA00008814"/>
    </source>
</evidence>
<evidence type="ECO:0000313" key="6">
    <source>
        <dbReference type="Proteomes" id="UP000509303"/>
    </source>
</evidence>
<sequence>MPILLTSLRRRAAVAAAGAVSLTLLVTGCGSDDKDDDGKKDAANAGAPAEAGAFPVTIKSALGKAEIKEKPQRVVTLGQGSAETAIALGNVPVGIEKYEWGSDKTGYLPWIHEAVTKSGKKLPKQFTGGEELDIEAITELEPDVILAPWSGITQKQYDILKDIAPTVAYPDKAWSTDWDQQIDLIAKALGQPKKAKELTAKIDKQLADAAAKKPNYKNVTFSYIYTSGPGTLGVFKPQEQRVEMVSKLGLKVDPVVNTFKETEGTDSALIGLENADKLKKSDVAFTFYTDDKTRKEIEAQPLYAAIPAVKKGALVSSKDQSFVTASSMLNPLTVPYSIERYLPLIDAAVAKSGK</sequence>
<dbReference type="GO" id="GO:1901678">
    <property type="term" value="P:iron coordination entity transport"/>
    <property type="evidence" value="ECO:0007669"/>
    <property type="project" value="UniProtKB-ARBA"/>
</dbReference>
<name>A0A7H8NHB5_9ACTN</name>
<dbReference type="PROSITE" id="PS50983">
    <property type="entry name" value="FE_B12_PBP"/>
    <property type="match status" value="1"/>
</dbReference>
<dbReference type="PANTHER" id="PTHR30532:SF28">
    <property type="entry name" value="PETROBACTIN-BINDING PROTEIN YCLQ"/>
    <property type="match status" value="1"/>
</dbReference>
<dbReference type="CDD" id="cd01146">
    <property type="entry name" value="FhuD"/>
    <property type="match status" value="1"/>
</dbReference>
<accession>A0A7G8K959</accession>
<keyword evidence="4" id="KW-0732">Signal</keyword>